<dbReference type="InterPro" id="IPR029058">
    <property type="entry name" value="AB_hydrolase_fold"/>
</dbReference>
<evidence type="ECO:0000313" key="5">
    <source>
        <dbReference type="EMBL" id="SCB35785.1"/>
    </source>
</evidence>
<evidence type="ECO:0000313" key="6">
    <source>
        <dbReference type="Proteomes" id="UP000199101"/>
    </source>
</evidence>
<dbReference type="InterPro" id="IPR054579">
    <property type="entry name" value="GCE-like_dom"/>
</dbReference>
<dbReference type="EMBL" id="FMAG01000004">
    <property type="protein sequence ID" value="SCB35785.1"/>
    <property type="molecule type" value="Genomic_DNA"/>
</dbReference>
<evidence type="ECO:0000259" key="4">
    <source>
        <dbReference type="Pfam" id="PF22244"/>
    </source>
</evidence>
<dbReference type="AlphaFoldDB" id="A0A1C3W7D5"/>
<keyword evidence="3" id="KW-0378">Hydrolase</keyword>
<name>A0A1C3W7D5_9HYPH</name>
<keyword evidence="1" id="KW-0719">Serine esterase</keyword>
<keyword evidence="6" id="KW-1185">Reference proteome</keyword>
<evidence type="ECO:0000256" key="3">
    <source>
        <dbReference type="ARBA" id="ARBA00022801"/>
    </source>
</evidence>
<sequence length="444" mass="48660">MKIFISAIAGFCIACLFLSPVSVRAEMSEREALIAKMNSTASPAPWPDPLVSRDGTRITDAATFVGRRQPEILRMFEDEVFGRTPRTKLPMTVEQGDEQPALDGLALRKQIKLVFHANGIERTVPLLIYRPANADKPVPVIIGLNFFGNQAVTNDPGAPLNPLWMPDPALDGTPIAKELSGHIRRDATDQSRGIETMWWDVPQILKAGYAVVTAYAGDFEPDFSAGIGYGIRPLFIDPQAKLVDSNGWGALGAWAWGMSRMLDYVETDKSLDASRAVAYGFSRMGKAGLWAAAQDKRFVLVISSESGQGGATLSHREVDEPISHMNIAFPYWMSARYHRYTDHPQDLPVDGHLLLSLIAPRPIYVGSAAGDPYSDPAGEFLSARAVTPVYRLFGEEGIETDTLPEFGVSVGGDVGYHIRDGGHSTTPLDWKLYLAFCDRHLGRN</sequence>
<dbReference type="STRING" id="410764.GA0061103_4969"/>
<dbReference type="GO" id="GO:0052689">
    <property type="term" value="F:carboxylic ester hydrolase activity"/>
    <property type="evidence" value="ECO:0007669"/>
    <property type="project" value="UniProtKB-KW"/>
</dbReference>
<feature type="domain" description="4-O-methyl-glucuronoyl methylesterase-like" evidence="4">
    <location>
        <begin position="247"/>
        <end position="394"/>
    </location>
</feature>
<dbReference type="Pfam" id="PF22244">
    <property type="entry name" value="GCE_fung"/>
    <property type="match status" value="1"/>
</dbReference>
<organism evidence="5 6">
    <name type="scientific">Rhizobium multihospitium</name>
    <dbReference type="NCBI Taxonomy" id="410764"/>
    <lineage>
        <taxon>Bacteria</taxon>
        <taxon>Pseudomonadati</taxon>
        <taxon>Pseudomonadota</taxon>
        <taxon>Alphaproteobacteria</taxon>
        <taxon>Hyphomicrobiales</taxon>
        <taxon>Rhizobiaceae</taxon>
        <taxon>Rhizobium/Agrobacterium group</taxon>
        <taxon>Rhizobium</taxon>
    </lineage>
</organism>
<evidence type="ECO:0000256" key="2">
    <source>
        <dbReference type="ARBA" id="ARBA00022729"/>
    </source>
</evidence>
<protein>
    <recommendedName>
        <fullName evidence="4">4-O-methyl-glucuronoyl methylesterase-like domain-containing protein</fullName>
    </recommendedName>
</protein>
<keyword evidence="2" id="KW-0732">Signal</keyword>
<proteinExistence type="predicted"/>
<dbReference type="Proteomes" id="UP000199101">
    <property type="component" value="Unassembled WGS sequence"/>
</dbReference>
<evidence type="ECO:0000256" key="1">
    <source>
        <dbReference type="ARBA" id="ARBA00022487"/>
    </source>
</evidence>
<dbReference type="Gene3D" id="3.40.50.1820">
    <property type="entry name" value="alpha/beta hydrolase"/>
    <property type="match status" value="1"/>
</dbReference>
<gene>
    <name evidence="5" type="ORF">GA0061103_4969</name>
</gene>
<accession>A0A1C3W7D5</accession>
<reference evidence="6" key="1">
    <citation type="submission" date="2016-08" db="EMBL/GenBank/DDBJ databases">
        <authorList>
            <person name="Varghese N."/>
            <person name="Submissions Spin"/>
        </authorList>
    </citation>
    <scope>NUCLEOTIDE SEQUENCE [LARGE SCALE GENOMIC DNA]</scope>
    <source>
        <strain evidence="6">HAMBI 2975</strain>
    </source>
</reference>